<protein>
    <submittedName>
        <fullName evidence="9">Non-ribosomal peptide synthetase</fullName>
    </submittedName>
</protein>
<proteinExistence type="inferred from homology"/>
<feature type="domain" description="Carrier" evidence="8">
    <location>
        <begin position="475"/>
        <end position="549"/>
    </location>
</feature>
<comment type="similarity">
    <text evidence="2">Belongs to the ATP-dependent AMP-binding enzyme family.</text>
</comment>
<keyword evidence="10" id="KW-1185">Reference proteome</keyword>
<reference evidence="9" key="1">
    <citation type="submission" date="2016-12" db="EMBL/GenBank/DDBJ databases">
        <title>Genome sequence of Streptomyces antioxidans MUSC 164.</title>
        <authorList>
            <person name="Lee L.-H."/>
            <person name="Ser H.-L."/>
        </authorList>
    </citation>
    <scope>NUCLEOTIDE SEQUENCE [LARGE SCALE GENOMIC DNA]</scope>
    <source>
        <strain evidence="9">MUSC 164</strain>
    </source>
</reference>
<dbReference type="PANTHER" id="PTHR45527:SF1">
    <property type="entry name" value="FATTY ACID SYNTHASE"/>
    <property type="match status" value="1"/>
</dbReference>
<gene>
    <name evidence="9" type="ORF">VT50_0200700</name>
</gene>
<accession>A0A1V4DDJ4</accession>
<evidence type="ECO:0000256" key="2">
    <source>
        <dbReference type="ARBA" id="ARBA00006432"/>
    </source>
</evidence>
<dbReference type="FunFam" id="3.30.300.30:FF:000010">
    <property type="entry name" value="Enterobactin synthetase component F"/>
    <property type="match status" value="3"/>
</dbReference>
<evidence type="ECO:0000313" key="10">
    <source>
        <dbReference type="Proteomes" id="UP000033615"/>
    </source>
</evidence>
<dbReference type="GO" id="GO:0017000">
    <property type="term" value="P:antibiotic biosynthetic process"/>
    <property type="evidence" value="ECO:0007669"/>
    <property type="project" value="UniProtKB-KW"/>
</dbReference>
<dbReference type="OrthoDB" id="2472181at2"/>
<dbReference type="InterPro" id="IPR036736">
    <property type="entry name" value="ACP-like_sf"/>
</dbReference>
<dbReference type="FunFam" id="1.10.1200.10:FF:000016">
    <property type="entry name" value="Non-ribosomal peptide synthase"/>
    <property type="match status" value="1"/>
</dbReference>
<dbReference type="NCBIfam" id="NF003417">
    <property type="entry name" value="PRK04813.1"/>
    <property type="match status" value="3"/>
</dbReference>
<comment type="cofactor">
    <cofactor evidence="1">
        <name>pantetheine 4'-phosphate</name>
        <dbReference type="ChEBI" id="CHEBI:47942"/>
    </cofactor>
</comment>
<dbReference type="InterPro" id="IPR025110">
    <property type="entry name" value="AMP-bd_C"/>
</dbReference>
<comment type="caution">
    <text evidence="9">The sequence shown here is derived from an EMBL/GenBank/DDBJ whole genome shotgun (WGS) entry which is preliminary data.</text>
</comment>
<dbReference type="NCBIfam" id="TIGR01720">
    <property type="entry name" value="NRPS-para261"/>
    <property type="match status" value="2"/>
</dbReference>
<dbReference type="GO" id="GO:0003824">
    <property type="term" value="F:catalytic activity"/>
    <property type="evidence" value="ECO:0007669"/>
    <property type="project" value="UniProtKB-KW"/>
</dbReference>
<dbReference type="FunFam" id="2.30.38.10:FF:000001">
    <property type="entry name" value="Non-ribosomal peptide synthetase PvdI"/>
    <property type="match status" value="2"/>
</dbReference>
<sequence length="4986" mass="534079">MKGPSEVTKPGFVDVWPLSPLQKGMLFHALYEEGSADVYVIQMALDLRRDIDAARLRGAVGTVLSRHDNLRASFRNRKSGEPVQVILREAEPDWAEHDLRQVAEGDREAELARLLEADRNRRFDLARPPLRFSLVRLADREYRFVFTAHHILLDGWSMPLVLGELMALYAAGGDASQLPPVVSYREYLAWLAGQDQAEAEEAWRRALAGVDGPTLVAPPDPRRGPALPETLIEQVDTELAAALGARARSLGLTLNSVVQTVWGLVLGGLTGRDDVVFGETVSGRPPELPGVESMVGLFINTLPVRLRIDPERPLAELVRGLQDQQSELLAHKHLGLAEIQQLAGVEKLFDAITIFANYPIDTDTLKDAAEGIGAVAATTVDATHYTLNLEGTVRGERMTVRLDYRPDLFVAGAGREILDRFLAVLAAFAADPQRPAGSVPAFTPEDRARLVTAEAAAAEAAPPGVPAAPEASDGEPRTEREAALCALFAEVLGVQTVGVHDSFFELGGDSISSIQLAHRARKEGVDLTLRQVFEHRTVARLAALGHGQRRPAVAEEDGVGPIVPTPIMRWQQAQGGPVDAFNQTMTMPVPAGLDLARLHAAVQALLDRHDALRLRLTREPGADWALAVAPVGAVRAEDCVRRVPAPGDEAEVRAAMGRLAPEDGRMLQAVWVDAGPTAPGRLTVVAHHLVVDGVSWRVLLPDLQAALEALGNGKTPELESVGTSFRRWTQLLAENATAPERVAELDLWRTIAATEDPLLAGRRTDPARDVVGVARQVTLTLPAEVTEPLLNQVPAAYHAQINDVLLTGLALAVARWRRERGRGEGGALLVGLEGHGREEIAEGIDLSRTVGWFTSLFPVALDPGAQPAEELWRGGEALGGALKAVKEQLRAIPDKGIGYGLLRHLNPETGPELAGFTEPQVGFNYLGRMGEADAADAEAADTVRVRDLTGAGDAAMPLAYTLEVNAATLAYPDGQRLVASWTYSGDMLTDEEVTGAARLWFEALRALAAHVTTPGAGGLTPSDLPLVEIGQDEIDRLEAARGGLADVLPLSPLQQGLLFHSVYDESAPDVYTIQSALELHGPLDPVALRRAAGVLLRRHDNLRASFLTSAAGRSLQVVPREAELPWAEADLSGRPEAEREAELARLLAADRAARFDLAIPPLLRCTLVRLAEDRHRFVVTVHHIAVDGWSMPLLIGELFELYGRGGDDTGLPPVAPYRDYLAWLSQQDRQASEDAWRAALDTVTEPTLLFGGPAAERAPVTPERWTQELPGSLSAGLVAAAREHGLTVNTLVQGAWGVVLGQLTGRDDVTFGTTVSGRPPELPGVESMVGLFINTLPVRVDARPGETLLELAHRLQNRQSGLMAHQYLGLADIQRITGTGELFDTLVVFENYPVDAETLESTARDLGVVDADVKDAVHYPLGLLAGQRGDELSLTWSYRPDLLGPDAVRTLAERYVGLLEAFVADPSLPVGRVDLRTGTERGELSAEAAQSLPGSAPRTLTEVFEATAAAHPDATAVVFGDTALTYRELNARANRLAHELIARGAGPERRVALALPRSAETVVALLAVVKAGAAYVPLDPDHPAERIAYMAGDAAPALVLTGAGAGPAVAGALPDGLPVVALDDPAVRAALAARPDTHPTDADRAAPLTPDSPAYVIYTSGSTGRPKGVQIPHRNVVRLFTATDHWFGFGPDDVWTMFHSYAFDFSVWEIWGPLLHGGRLVVVDHAVSRSPERFLELLVRERVTVLNQTPSAFYQLMGADRDNPALGRKLALRTVVFGGEALDLWRLEEWYERHDDRAPVLVNMYGITETTVHVSHVALDRAGAAAASGSVIGEAIPDLRVRVLDSALRPVLPGAPGEMYISGAGLARGYLGRPGLTSERFVADPFGTPGSRMYRSGDLARRNADGRLEYLGRADDQVKIRGFRIELGEIEAVLAGHPAVGQVAVRVREDQPGRKLLAAYVVPAGREADGRELREYAAAALPDHMVPAAFVTLDALPLTVNGKLDHRALPAPSFGGGQDARAPRTAAEETLCALFAEVLGVERVGVDDSFFELGGDSIISIQLVGRARKEGLRFTPRDVFAHKTVAALAAATGTSGEPAETAPEPAVADGAGDVPLTPIIHWLRERGGTIDQFNQTMSMPVPPGVGPETLHGALRAVLDHHDALRMTLTRIAEDVGWSLEIAAPGAVRAEEVLRRVDVAELVRAGYDEERLDRRAAEEIAAAQSELAPDEGRMVRAVWFDAGPDTPGQLALIAHHLVVDGVSWRILLPDLQAAIDALGAGRPAVLEPVGTSFRRWAQALTEVAGEPERMRELSLWRAMQMGSDPLLTEEPLDPAQDTMGTAAQLSFILPAEVTGPLLGRVPAAFRAGVNDVLLTALAIAVAEWRRATGRGEGSEVLIDLEGHGREEIVPGADLSRTVGWFTSLYPVRLDAGELGPEDVAAVGPAVGTALKQVKERLRTIPDNGVGYGLLRHLNPQTARVLGRFPEPQIGFNYLGRLGESPHHDVPEEPTATGDLSSVADAAMPLPHTVDLTASAVTHPDGPRLVANWIFPTRLLDEADVRELGRAWFRALRALVGYAERPEAGGLSPSDLPLVDLDQREIDRLAAAYQGLAGVLPLSPLQEGLLFHALYDERGSDVYNVQMALDLRGELDAAALRDAARTVLARHENLRAAFQPGGRGQSLQVIPSDAEVPWSEEDLSGLDGAGRTAALERLLADDLARRFDLRRPPLLRFTLIRLGEDEHRLLFTNHHILLDGWSGPLVMAELFELYGRRGDASGLPAVTPYRDYLAWLAEQDRPAAEDAWRTALAGVDEPTLVAPADPARRPVRPDVWEAELSPEAASALTARARRYGLTKNTVVQTAWGLLLGAVTGRDDVLFGETVNGRPAELPGVETMVGLFINTLPVRVTVERGDTLLDVAARLQERQLDLLSHKYLGLTDIQRLAGAGGALFDTSTVFENFPVDSGGLEEAAQGLGVVDAEMRDGTHYPLQLAVTDNARSFSLRLDYRPDLFEEAAARALGERLVRLLEAFADDPARPVTEVDLLSAEERRRLLTEWNDTAHEVPHADLAELFRAQARRTPGRTAVVFGERTLTYAELDEASDRLARRLTAAGVGMETPVGVLLKRSAELPVALLAVVKAGGAYVPLRDTDPAPRLRLAVEDTGAPLVLTDAALADRAAELGVEVVRVTDGVPEEEAAGSVPERGPGGLPGRLAYVMYTSGSTGVPKGVAATHGDVVALAFDRRWRGGAHERVLLHSPQAFDASTYELWVPLLSGGRVVVAPPQELDVASLERMLTRHGVTAVWLTAGLFRLVAEESPGALAGVREVWTGGDVVPPAAVRRVREVCPDTAVANGYGPTETTTFALSHLLSAGEPVPASVPIGRPLDNMRVYVLDGSLRPVPVGVAGELYVAGAGLARGYLNRPGLTAQRFTADPFGPAGSRMYRTGDLVRWTAGGLVEFVGRADDQVKLRGFRIELGEIEDRLSRHPAVAQATVVVREDRPGDRRLAGYAVVEEPVEAGALRDFLAAELPDYMVPAAVMTLDALPLTPNGKVDRKALPVPEYGSAGERRAPRDPREEALCGLFAEVLGVEDVGIDDGFFDLGGHSLLATRLVNRIRTALGAELPVRAVFEAPTVAALAARLAGAAGAREELRPVERPEAVPLSYAQRRLWFINQVEGGTGTYNIPLAVRLRGELDTGALGAALSDVVARHESLRTVFPVRDGVPSQRVLPPGDAPVALEIAEVTPQELEPALAAAGAEDFDLTVDIPLRARLLRLAPREHVLLVVVHHIAGDGASLAPFARDLGTAYRARIEGRSPGYAPLPVQYADYALWQRRTLGAEDDPGSAISRQLDHWRGALAGLPEELSLPTDRPRPAEAGHAGQTVQVPIGADLVRGVFELARTTGASPFMVLQAAVAALLTRLGAGTDIPLGTVVAGRTDQALEELVGFFVNTLVLRTDTSGDPAFRALVERVRAADLAAYAHQDAPFERLVEELSPVRSLARNPLFQVAISYQNNEPAELELPGLTLEPQPVGADLAKFDLTFAFAEEPAEDGSGPVLGAGIEFNSALFDRSTVETLSGRLVRLLAAAVADPELPLGRLELMAPDERARLLPGAGETAEEVPAGTVVSRFETRAEAAPAATAVAADGVTLTYAELNARANRLAHRLIGLGVRPDDRVAILQERSVELVVSTLAVLKAGAAYVPLDSRAPVARLEAIVLETGAGTLLTDRAMAEVEFSHTADVLVVDEERPEGEAHNPAVPLSAGQLAYIMYTSGSTGKPKGIAITHEDVVALAADGSWLGGAHDRVLVHSPHAFDASTYEMWAPLLGGGTCVLAAPGQLDAGRLRGHAERDGLTAVFLTTALFNLMAEEDPGCFAGLAQVWTGGEQVSPGAFQRVLDACPDTDVVHVYGPTETTTFATCHPMRAPHQVGTTVPIGRAMDRMRAYVLDERLAPSLPGVVGELYLAGAGVARGYLNLPGATAERFTADPYGPSGARMYRTGDLVRWDAEGRVEFVGRADHQVKIRGLRIELGEIEAAVAAAEEVAQVTVVVHEDRPGSKKLVAYVVPAAGSGAGGPDTGALRDRVAAVLPDYMVPAAFVPLAALPLTPNGKVDRKALPAPDFGPSSGGGRGPRNPREELLCGLFAELLRLPRVGIDDNFFELGGDSIVSIQLVSRIRSVFGAAVSNRAVFQAPTVAELIELMGRAADDDAGDAGDGGFEVVLPLRTGGDKPPLFCVHPVGGVSWMYAGLLRHLPADRPVYGVQARGIAREEALPASIPEMAADYVEQIRAVRPHGPYHLLGWSMGALVAHEMAVQLRRAGEEVGVLANLDQPPMSAEEFGEGFVAADEQKVLAVLLDFVGHDPGAFGDGPLEYPKVMEVLRAEGSALATFEERDILRIGQVNNHNWELTLGYQPQVYDGDVLLFVATESEDFPDDPAGKVASWSDRIAPYVGGRMTLHEVACEHRQMLQPVPLADIGRVVRETLDRHDRTSD</sequence>
<dbReference type="PROSITE" id="PS00455">
    <property type="entry name" value="AMP_BINDING"/>
    <property type="match status" value="3"/>
</dbReference>
<dbReference type="EMBL" id="LAKD02000001">
    <property type="protein sequence ID" value="OPF84592.1"/>
    <property type="molecule type" value="Genomic_DNA"/>
</dbReference>
<dbReference type="InterPro" id="IPR006162">
    <property type="entry name" value="Ppantetheine_attach_site"/>
</dbReference>
<dbReference type="Gene3D" id="3.40.50.980">
    <property type="match status" value="4"/>
</dbReference>
<dbReference type="CDD" id="cd12117">
    <property type="entry name" value="A_NRPS_Srf_like"/>
    <property type="match status" value="2"/>
</dbReference>
<dbReference type="PROSITE" id="PS50075">
    <property type="entry name" value="CARRIER"/>
    <property type="match status" value="4"/>
</dbReference>
<dbReference type="CDD" id="cd19543">
    <property type="entry name" value="DCL_NRPS"/>
    <property type="match status" value="3"/>
</dbReference>
<dbReference type="Gene3D" id="3.30.300.30">
    <property type="match status" value="3"/>
</dbReference>
<evidence type="ECO:0000259" key="8">
    <source>
        <dbReference type="PROSITE" id="PS50075"/>
    </source>
</evidence>
<dbReference type="RefSeq" id="WP_046084498.1">
    <property type="nucleotide sequence ID" value="NZ_LAKD02000001.1"/>
</dbReference>
<evidence type="ECO:0000256" key="4">
    <source>
        <dbReference type="ARBA" id="ARBA00022553"/>
    </source>
</evidence>
<keyword evidence="6" id="KW-0045">Antibiotic biosynthesis</keyword>
<dbReference type="InterPro" id="IPR001242">
    <property type="entry name" value="Condensation_dom"/>
</dbReference>
<dbReference type="CDD" id="cd19540">
    <property type="entry name" value="LCL_NRPS-like"/>
    <property type="match status" value="1"/>
</dbReference>
<feature type="domain" description="Carrier" evidence="8">
    <location>
        <begin position="2022"/>
        <end position="2096"/>
    </location>
</feature>
<dbReference type="InterPro" id="IPR023213">
    <property type="entry name" value="CAT-like_dom_sf"/>
</dbReference>
<dbReference type="Gene3D" id="1.10.1200.10">
    <property type="entry name" value="ACP-like"/>
    <property type="match status" value="3"/>
</dbReference>
<dbReference type="SUPFAM" id="SSF47336">
    <property type="entry name" value="ACP-like"/>
    <property type="match status" value="4"/>
</dbReference>
<dbReference type="PANTHER" id="PTHR45527">
    <property type="entry name" value="NONRIBOSOMAL PEPTIDE SYNTHETASE"/>
    <property type="match status" value="1"/>
</dbReference>
<dbReference type="Gene3D" id="3.30.559.10">
    <property type="entry name" value="Chloramphenicol acetyltransferase-like domain"/>
    <property type="match status" value="6"/>
</dbReference>
<dbReference type="SMART" id="SM00823">
    <property type="entry name" value="PKS_PP"/>
    <property type="match status" value="4"/>
</dbReference>
<dbReference type="InterPro" id="IPR001031">
    <property type="entry name" value="Thioesterase"/>
</dbReference>
<dbReference type="InterPro" id="IPR042099">
    <property type="entry name" value="ANL_N_sf"/>
</dbReference>
<dbReference type="GO" id="GO:0072330">
    <property type="term" value="P:monocarboxylic acid biosynthetic process"/>
    <property type="evidence" value="ECO:0007669"/>
    <property type="project" value="UniProtKB-ARBA"/>
</dbReference>
<dbReference type="InterPro" id="IPR045851">
    <property type="entry name" value="AMP-bd_C_sf"/>
</dbReference>
<evidence type="ECO:0000256" key="7">
    <source>
        <dbReference type="SAM" id="MobiDB-lite"/>
    </source>
</evidence>
<feature type="domain" description="Carrier" evidence="8">
    <location>
        <begin position="3567"/>
        <end position="3642"/>
    </location>
</feature>
<evidence type="ECO:0000256" key="1">
    <source>
        <dbReference type="ARBA" id="ARBA00001957"/>
    </source>
</evidence>
<dbReference type="InterPro" id="IPR020845">
    <property type="entry name" value="AMP-binding_CS"/>
</dbReference>
<dbReference type="Pfam" id="PF00501">
    <property type="entry name" value="AMP-binding"/>
    <property type="match status" value="3"/>
</dbReference>
<dbReference type="SUPFAM" id="SSF53474">
    <property type="entry name" value="alpha/beta-Hydrolases"/>
    <property type="match status" value="1"/>
</dbReference>
<dbReference type="Pfam" id="PF00975">
    <property type="entry name" value="Thioesterase"/>
    <property type="match status" value="1"/>
</dbReference>
<dbReference type="GO" id="GO:0008610">
    <property type="term" value="P:lipid biosynthetic process"/>
    <property type="evidence" value="ECO:0007669"/>
    <property type="project" value="UniProtKB-ARBA"/>
</dbReference>
<evidence type="ECO:0000313" key="9">
    <source>
        <dbReference type="EMBL" id="OPF84592.1"/>
    </source>
</evidence>
<evidence type="ECO:0000256" key="6">
    <source>
        <dbReference type="ARBA" id="ARBA00023194"/>
    </source>
</evidence>
<dbReference type="Gene3D" id="3.40.50.12780">
    <property type="entry name" value="N-terminal domain of ligase-like"/>
    <property type="match status" value="1"/>
</dbReference>
<dbReference type="Gene3D" id="3.30.559.30">
    <property type="entry name" value="Nonribosomal peptide synthetase, condensation domain"/>
    <property type="match status" value="6"/>
</dbReference>
<dbReference type="SUPFAM" id="SSF52777">
    <property type="entry name" value="CoA-dependent acyltransferases"/>
    <property type="match status" value="12"/>
</dbReference>
<dbReference type="GO" id="GO:0031177">
    <property type="term" value="F:phosphopantetheine binding"/>
    <property type="evidence" value="ECO:0007669"/>
    <property type="project" value="InterPro"/>
</dbReference>
<dbReference type="SUPFAM" id="SSF56801">
    <property type="entry name" value="Acetyl-CoA synthetase-like"/>
    <property type="match status" value="3"/>
</dbReference>
<dbReference type="Gene3D" id="2.30.38.10">
    <property type="entry name" value="Luciferase, Domain 3"/>
    <property type="match status" value="2"/>
</dbReference>
<dbReference type="FunFam" id="3.40.50.980:FF:000001">
    <property type="entry name" value="Non-ribosomal peptide synthetase"/>
    <property type="match status" value="2"/>
</dbReference>
<dbReference type="FunFam" id="3.40.50.12780:FF:000012">
    <property type="entry name" value="Non-ribosomal peptide synthetase"/>
    <property type="match status" value="2"/>
</dbReference>
<dbReference type="GO" id="GO:0043041">
    <property type="term" value="P:amino acid activation for nonribosomal peptide biosynthetic process"/>
    <property type="evidence" value="ECO:0007669"/>
    <property type="project" value="TreeGrafter"/>
</dbReference>
<dbReference type="CDD" id="cd17643">
    <property type="entry name" value="A_NRPS_Cytc1-like"/>
    <property type="match status" value="1"/>
</dbReference>
<dbReference type="Pfam" id="PF00550">
    <property type="entry name" value="PP-binding"/>
    <property type="match status" value="4"/>
</dbReference>
<keyword evidence="3" id="KW-0596">Phosphopantetheine</keyword>
<dbReference type="Pfam" id="PF13193">
    <property type="entry name" value="AMP-binding_C"/>
    <property type="match status" value="3"/>
</dbReference>
<organism evidence="9 10">
    <name type="scientific">Streptomyces antioxidans</name>
    <dbReference type="NCBI Taxonomy" id="1507734"/>
    <lineage>
        <taxon>Bacteria</taxon>
        <taxon>Bacillati</taxon>
        <taxon>Actinomycetota</taxon>
        <taxon>Actinomycetes</taxon>
        <taxon>Kitasatosporales</taxon>
        <taxon>Streptomycetaceae</taxon>
        <taxon>Streptomyces</taxon>
    </lineage>
</organism>
<name>A0A1V4DDJ4_9ACTN</name>
<dbReference type="GO" id="GO:0005829">
    <property type="term" value="C:cytosol"/>
    <property type="evidence" value="ECO:0007669"/>
    <property type="project" value="TreeGrafter"/>
</dbReference>
<dbReference type="InterPro" id="IPR010060">
    <property type="entry name" value="NRPS_synth"/>
</dbReference>
<keyword evidence="4" id="KW-0597">Phosphoprotein</keyword>
<evidence type="ECO:0000256" key="3">
    <source>
        <dbReference type="ARBA" id="ARBA00022450"/>
    </source>
</evidence>
<dbReference type="InterPro" id="IPR000873">
    <property type="entry name" value="AMP-dep_synth/lig_dom"/>
</dbReference>
<dbReference type="CDD" id="cd19534">
    <property type="entry name" value="E_NRPS"/>
    <property type="match status" value="2"/>
</dbReference>
<dbReference type="InterPro" id="IPR009081">
    <property type="entry name" value="PP-bd_ACP"/>
</dbReference>
<dbReference type="GO" id="GO:0044550">
    <property type="term" value="P:secondary metabolite biosynthetic process"/>
    <property type="evidence" value="ECO:0007669"/>
    <property type="project" value="UniProtKB-ARBA"/>
</dbReference>
<dbReference type="Proteomes" id="UP000033615">
    <property type="component" value="Unassembled WGS sequence"/>
</dbReference>
<feature type="region of interest" description="Disordered" evidence="7">
    <location>
        <begin position="4608"/>
        <end position="4628"/>
    </location>
</feature>
<dbReference type="InterPro" id="IPR010071">
    <property type="entry name" value="AA_adenyl_dom"/>
</dbReference>
<dbReference type="FunFam" id="1.10.1200.10:FF:000005">
    <property type="entry name" value="Nonribosomal peptide synthetase 1"/>
    <property type="match status" value="3"/>
</dbReference>
<feature type="domain" description="Carrier" evidence="8">
    <location>
        <begin position="4625"/>
        <end position="4700"/>
    </location>
</feature>
<dbReference type="Pfam" id="PF00668">
    <property type="entry name" value="Condensation"/>
    <property type="match status" value="6"/>
</dbReference>
<dbReference type="PROSITE" id="PS00012">
    <property type="entry name" value="PHOSPHOPANTETHEINE"/>
    <property type="match status" value="4"/>
</dbReference>
<keyword evidence="5" id="KW-0677">Repeat</keyword>
<dbReference type="NCBIfam" id="TIGR01733">
    <property type="entry name" value="AA-adenyl-dom"/>
    <property type="match status" value="3"/>
</dbReference>
<evidence type="ECO:0000256" key="5">
    <source>
        <dbReference type="ARBA" id="ARBA00022737"/>
    </source>
</evidence>
<dbReference type="FunFam" id="3.40.50.980:FF:000002">
    <property type="entry name" value="Enterobactin synthetase component F"/>
    <property type="match status" value="1"/>
</dbReference>
<dbReference type="InterPro" id="IPR029058">
    <property type="entry name" value="AB_hydrolase_fold"/>
</dbReference>
<dbReference type="InterPro" id="IPR020806">
    <property type="entry name" value="PKS_PP-bd"/>
</dbReference>
<dbReference type="Gene3D" id="3.40.50.1820">
    <property type="entry name" value="alpha/beta hydrolase"/>
    <property type="match status" value="1"/>
</dbReference>